<sequence length="141" mass="16064">MLTSTSITLLLLGGPTLGRHSPRISFPPTTAVKAESKHFCPYDLMDLSAKTVSRHPLVRFEFPQNPGSSSNEESSVPKIQWAEQWSISFEYVHRSFRRDVRTSEQCAIGFNMRPPYDCTNKLRDFQSVSAKCLWSLQNPRT</sequence>
<reference evidence="2" key="1">
    <citation type="submission" date="2023-03" db="EMBL/GenBank/DDBJ databases">
        <title>Massive genome expansion in bonnet fungi (Mycena s.s.) driven by repeated elements and novel gene families across ecological guilds.</title>
        <authorList>
            <consortium name="Lawrence Berkeley National Laboratory"/>
            <person name="Harder C.B."/>
            <person name="Miyauchi S."/>
            <person name="Viragh M."/>
            <person name="Kuo A."/>
            <person name="Thoen E."/>
            <person name="Andreopoulos B."/>
            <person name="Lu D."/>
            <person name="Skrede I."/>
            <person name="Drula E."/>
            <person name="Henrissat B."/>
            <person name="Morin E."/>
            <person name="Kohler A."/>
            <person name="Barry K."/>
            <person name="LaButti K."/>
            <person name="Morin E."/>
            <person name="Salamov A."/>
            <person name="Lipzen A."/>
            <person name="Mereny Z."/>
            <person name="Hegedus B."/>
            <person name="Baldrian P."/>
            <person name="Stursova M."/>
            <person name="Weitz H."/>
            <person name="Taylor A."/>
            <person name="Grigoriev I.V."/>
            <person name="Nagy L.G."/>
            <person name="Martin F."/>
            <person name="Kauserud H."/>
        </authorList>
    </citation>
    <scope>NUCLEOTIDE SEQUENCE</scope>
    <source>
        <strain evidence="2">CBHHK067</strain>
    </source>
</reference>
<evidence type="ECO:0000313" key="3">
    <source>
        <dbReference type="Proteomes" id="UP001221757"/>
    </source>
</evidence>
<evidence type="ECO:0000256" key="1">
    <source>
        <dbReference type="SAM" id="SignalP"/>
    </source>
</evidence>
<organism evidence="2 3">
    <name type="scientific">Mycena rosella</name>
    <name type="common">Pink bonnet</name>
    <name type="synonym">Agaricus rosellus</name>
    <dbReference type="NCBI Taxonomy" id="1033263"/>
    <lineage>
        <taxon>Eukaryota</taxon>
        <taxon>Fungi</taxon>
        <taxon>Dikarya</taxon>
        <taxon>Basidiomycota</taxon>
        <taxon>Agaricomycotina</taxon>
        <taxon>Agaricomycetes</taxon>
        <taxon>Agaricomycetidae</taxon>
        <taxon>Agaricales</taxon>
        <taxon>Marasmiineae</taxon>
        <taxon>Mycenaceae</taxon>
        <taxon>Mycena</taxon>
    </lineage>
</organism>
<keyword evidence="1" id="KW-0732">Signal</keyword>
<keyword evidence="3" id="KW-1185">Reference proteome</keyword>
<gene>
    <name evidence="2" type="ORF">B0H17DRAFT_1147493</name>
</gene>
<dbReference type="Proteomes" id="UP001221757">
    <property type="component" value="Unassembled WGS sequence"/>
</dbReference>
<feature type="signal peptide" evidence="1">
    <location>
        <begin position="1"/>
        <end position="18"/>
    </location>
</feature>
<dbReference type="AlphaFoldDB" id="A0AAD7CLR7"/>
<comment type="caution">
    <text evidence="2">The sequence shown here is derived from an EMBL/GenBank/DDBJ whole genome shotgun (WGS) entry which is preliminary data.</text>
</comment>
<evidence type="ECO:0008006" key="4">
    <source>
        <dbReference type="Google" id="ProtNLM"/>
    </source>
</evidence>
<accession>A0AAD7CLR7</accession>
<protein>
    <recommendedName>
        <fullName evidence="4">Secreted protein</fullName>
    </recommendedName>
</protein>
<name>A0AAD7CLR7_MYCRO</name>
<dbReference type="EMBL" id="JARKIE010000352">
    <property type="protein sequence ID" value="KAJ7652230.1"/>
    <property type="molecule type" value="Genomic_DNA"/>
</dbReference>
<proteinExistence type="predicted"/>
<feature type="chain" id="PRO_5042155833" description="Secreted protein" evidence="1">
    <location>
        <begin position="19"/>
        <end position="141"/>
    </location>
</feature>
<evidence type="ECO:0000313" key="2">
    <source>
        <dbReference type="EMBL" id="KAJ7652230.1"/>
    </source>
</evidence>